<proteinExistence type="predicted"/>
<comment type="caution">
    <text evidence="1">The sequence shown here is derived from an EMBL/GenBank/DDBJ whole genome shotgun (WGS) entry which is preliminary data.</text>
</comment>
<accession>A0AA86Q5P3</accession>
<evidence type="ECO:0000313" key="2">
    <source>
        <dbReference type="EMBL" id="CAL6081763.1"/>
    </source>
</evidence>
<dbReference type="GO" id="GO:0008289">
    <property type="term" value="F:lipid binding"/>
    <property type="evidence" value="ECO:0007669"/>
    <property type="project" value="InterPro"/>
</dbReference>
<dbReference type="InterPro" id="IPR045897">
    <property type="entry name" value="BPI/LBP_pln"/>
</dbReference>
<reference evidence="1" key="1">
    <citation type="submission" date="2023-06" db="EMBL/GenBank/DDBJ databases">
        <authorList>
            <person name="Kurt Z."/>
        </authorList>
    </citation>
    <scope>NUCLEOTIDE SEQUENCE</scope>
</reference>
<dbReference type="EMBL" id="CATOUU010000804">
    <property type="protein sequence ID" value="CAI9949822.1"/>
    <property type="molecule type" value="Genomic_DNA"/>
</dbReference>
<dbReference type="Proteomes" id="UP001642409">
    <property type="component" value="Unassembled WGS sequence"/>
</dbReference>
<name>A0AA86Q5P3_9EUKA</name>
<organism evidence="1">
    <name type="scientific">Hexamita inflata</name>
    <dbReference type="NCBI Taxonomy" id="28002"/>
    <lineage>
        <taxon>Eukaryota</taxon>
        <taxon>Metamonada</taxon>
        <taxon>Diplomonadida</taxon>
        <taxon>Hexamitidae</taxon>
        <taxon>Hexamitinae</taxon>
        <taxon>Hexamita</taxon>
    </lineage>
</organism>
<evidence type="ECO:0000313" key="3">
    <source>
        <dbReference type="Proteomes" id="UP001642409"/>
    </source>
</evidence>
<dbReference type="Gene3D" id="3.15.10.10">
    <property type="entry name" value="Bactericidal permeability-increasing protein, domain 1"/>
    <property type="match status" value="1"/>
</dbReference>
<evidence type="ECO:0000313" key="1">
    <source>
        <dbReference type="EMBL" id="CAI9949822.1"/>
    </source>
</evidence>
<dbReference type="PANTHER" id="PTHR46801:SF2">
    <property type="entry name" value="LIPOPOLYSACCHARIDE-BINDING PROTEIN"/>
    <property type="match status" value="1"/>
</dbReference>
<reference evidence="2 3" key="2">
    <citation type="submission" date="2024-07" db="EMBL/GenBank/DDBJ databases">
        <authorList>
            <person name="Akdeniz Z."/>
        </authorList>
    </citation>
    <scope>NUCLEOTIDE SEQUENCE [LARGE SCALE GENOMIC DNA]</scope>
</reference>
<dbReference type="EMBL" id="CAXDID020000355">
    <property type="protein sequence ID" value="CAL6081763.1"/>
    <property type="molecule type" value="Genomic_DNA"/>
</dbReference>
<sequence>MIFILSLQTECGSPNYPRVLHPEDSAYSYTISQKGMERFIACGMDSAIIYAQNIPIPDLSFDLDLGLTQIKFILSDISFANFHVNKIYIDIPEDNPINAGASGVDIEMKLNWKFQQTSYPYVNDQGAGQILIRNADVKAVADIDCDFDDCPGHLLVNVYRADLTFDILQIVLSGGSSWIYQSLIDLVISAVQDSLSDIISEVIVKGITVLMNDIMKADGYFEPYAAYPGIIKDDRFVSPMIMKRGYMVILFSGYIYSLSDLSDEYIKPSMLIAPVYNRFNKEIQFTLSEAGFDNQFYIFHKYNDVYSKPGSFEVIEAPTIKFYNVKSILTVKVKALDQTHTFEMVGSPTLRTDKIQNKSSQATHNVTQVFFKFNLLNEEDQTALGAEVLEHINTVLQHANYQIANTPFMKMDEMEFVFDPTQKVLRIVGDNPKECPHL</sequence>
<gene>
    <name evidence="1" type="ORF">HINF_LOCUS37467</name>
    <name evidence="2" type="ORF">HINF_LOCUS60555</name>
</gene>
<protein>
    <submittedName>
        <fullName evidence="1">BPI-like protein</fullName>
    </submittedName>
    <submittedName>
        <fullName evidence="2">BPI-like_protein</fullName>
    </submittedName>
</protein>
<keyword evidence="3" id="KW-1185">Reference proteome</keyword>
<dbReference type="SUPFAM" id="SSF55394">
    <property type="entry name" value="Bactericidal permeability-increasing protein, BPI"/>
    <property type="match status" value="1"/>
</dbReference>
<dbReference type="PANTHER" id="PTHR46801">
    <property type="entry name" value="OS06G0309200 PROTEIN"/>
    <property type="match status" value="1"/>
</dbReference>
<dbReference type="AlphaFoldDB" id="A0AA86Q5P3"/>
<dbReference type="InterPro" id="IPR017943">
    <property type="entry name" value="Bactericidal_perm-incr_a/b_dom"/>
</dbReference>